<comment type="subcellular location">
    <subcellularLocation>
        <location evidence="1">Membrane</location>
        <topology evidence="1">Multi-pass membrane protein</topology>
    </subcellularLocation>
</comment>
<dbReference type="AlphaFoldDB" id="A0A248TKX1"/>
<evidence type="ECO:0000256" key="6">
    <source>
        <dbReference type="SAM" id="Phobius"/>
    </source>
</evidence>
<dbReference type="RefSeq" id="WP_095372308.1">
    <property type="nucleotide sequence ID" value="NZ_CP022983.1"/>
</dbReference>
<feature type="transmembrane region" description="Helical" evidence="6">
    <location>
        <begin position="36"/>
        <end position="53"/>
    </location>
</feature>
<evidence type="ECO:0000256" key="5">
    <source>
        <dbReference type="ARBA" id="ARBA00023136"/>
    </source>
</evidence>
<feature type="transmembrane region" description="Helical" evidence="6">
    <location>
        <begin position="256"/>
        <end position="276"/>
    </location>
</feature>
<evidence type="ECO:0000256" key="1">
    <source>
        <dbReference type="ARBA" id="ARBA00004141"/>
    </source>
</evidence>
<feature type="transmembrane region" description="Helical" evidence="6">
    <location>
        <begin position="323"/>
        <end position="350"/>
    </location>
</feature>
<dbReference type="GO" id="GO:0016020">
    <property type="term" value="C:membrane"/>
    <property type="evidence" value="ECO:0007669"/>
    <property type="project" value="UniProtKB-SubCell"/>
</dbReference>
<gene>
    <name evidence="7" type="primary">ytvI</name>
    <name evidence="7" type="ORF">CKF48_16475</name>
</gene>
<keyword evidence="5 6" id="KW-0472">Membrane</keyword>
<dbReference type="InterPro" id="IPR002549">
    <property type="entry name" value="AI-2E-like"/>
</dbReference>
<accession>A0A248TKX1</accession>
<feature type="transmembrane region" description="Helical" evidence="6">
    <location>
        <begin position="12"/>
        <end position="30"/>
    </location>
</feature>
<feature type="transmembrane region" description="Helical" evidence="6">
    <location>
        <begin position="283"/>
        <end position="303"/>
    </location>
</feature>
<feature type="transmembrane region" description="Helical" evidence="6">
    <location>
        <begin position="65"/>
        <end position="85"/>
    </location>
</feature>
<evidence type="ECO:0000256" key="4">
    <source>
        <dbReference type="ARBA" id="ARBA00022989"/>
    </source>
</evidence>
<dbReference type="OrthoDB" id="9774361at2"/>
<dbReference type="Pfam" id="PF01594">
    <property type="entry name" value="AI-2E_transport"/>
    <property type="match status" value="1"/>
</dbReference>
<dbReference type="PANTHER" id="PTHR21716">
    <property type="entry name" value="TRANSMEMBRANE PROTEIN"/>
    <property type="match status" value="1"/>
</dbReference>
<comment type="similarity">
    <text evidence="2">Belongs to the autoinducer-2 exporter (AI-2E) (TC 2.A.86) family.</text>
</comment>
<dbReference type="Proteomes" id="UP000215137">
    <property type="component" value="Chromosome"/>
</dbReference>
<protein>
    <submittedName>
        <fullName evidence="7">Sporulation integral membrane protein YtvI</fullName>
    </submittedName>
</protein>
<reference evidence="7 8" key="1">
    <citation type="submission" date="2017-08" db="EMBL/GenBank/DDBJ databases">
        <title>Complete Genome Sequence of Bacillus kochii Oregon-R-modENCODE STRAIN BDGP4, isolated from Drosophila melanogaster gut.</title>
        <authorList>
            <person name="Wan K.H."/>
            <person name="Yu C."/>
            <person name="Park S."/>
            <person name="Hammonds A.S."/>
            <person name="Booth B.W."/>
            <person name="Celniker S.E."/>
        </authorList>
    </citation>
    <scope>NUCLEOTIDE SEQUENCE [LARGE SCALE GENOMIC DNA]</scope>
    <source>
        <strain evidence="7 8">BDGP4</strain>
    </source>
</reference>
<dbReference type="EMBL" id="CP022983">
    <property type="protein sequence ID" value="ASV68740.1"/>
    <property type="molecule type" value="Genomic_DNA"/>
</dbReference>
<keyword evidence="3 6" id="KW-0812">Transmembrane</keyword>
<name>A0A248TKX1_9BACI</name>
<dbReference type="PANTHER" id="PTHR21716:SF68">
    <property type="entry name" value="TRANSPORT PROTEIN YTVI-RELATED"/>
    <property type="match status" value="1"/>
</dbReference>
<evidence type="ECO:0000256" key="3">
    <source>
        <dbReference type="ARBA" id="ARBA00022692"/>
    </source>
</evidence>
<evidence type="ECO:0000256" key="2">
    <source>
        <dbReference type="ARBA" id="ARBA00009773"/>
    </source>
</evidence>
<dbReference type="KEGG" id="bko:CKF48_16475"/>
<evidence type="ECO:0000313" key="7">
    <source>
        <dbReference type="EMBL" id="ASV68740.1"/>
    </source>
</evidence>
<evidence type="ECO:0000313" key="8">
    <source>
        <dbReference type="Proteomes" id="UP000215137"/>
    </source>
</evidence>
<dbReference type="GO" id="GO:0055085">
    <property type="term" value="P:transmembrane transport"/>
    <property type="evidence" value="ECO:0007669"/>
    <property type="project" value="TreeGrafter"/>
</dbReference>
<dbReference type="InterPro" id="IPR014227">
    <property type="entry name" value="YtvI-like"/>
</dbReference>
<keyword evidence="4 6" id="KW-1133">Transmembrane helix</keyword>
<dbReference type="NCBIfam" id="TIGR02872">
    <property type="entry name" value="spore_ytvI"/>
    <property type="match status" value="1"/>
</dbReference>
<keyword evidence="8" id="KW-1185">Reference proteome</keyword>
<sequence>MTSALHYQIMRFFFVLVIIFTLLFASFYLSSIAYPFLIGLGIAYIINRTVNFFQYTCKIPRSFSVFISLTLLIGVILGGAVILITELVSGAAHLSKVVPAHVQVFITHIEHWIANQFMPVLNKLTSLFNHLGTEQQASVMANIEEIGKNIGQSLGLFLQSFFEKLPALFSWIPNAATVIIFSLLASFFISKDWERIKLFFLNLAPEYVRRSSITVFTDLKSALFGFIKAQATLISITTLIILLGLLILNIDYAMTIAIIAGMVDILPYLGTGIIFIPWIIYSFFIGETTIAVGLSILYVIIIVQRQVMEPKILSSNIGLDPLATLIALFIGFKLFGFLGLIIGPIILVILSTLYRAKVFTDIWFYIKNGREEK</sequence>
<proteinExistence type="inferred from homology"/>
<organism evidence="7 8">
    <name type="scientific">Cytobacillus kochii</name>
    <dbReference type="NCBI Taxonomy" id="859143"/>
    <lineage>
        <taxon>Bacteria</taxon>
        <taxon>Bacillati</taxon>
        <taxon>Bacillota</taxon>
        <taxon>Bacilli</taxon>
        <taxon>Bacillales</taxon>
        <taxon>Bacillaceae</taxon>
        <taxon>Cytobacillus</taxon>
    </lineage>
</organism>
<feature type="transmembrane region" description="Helical" evidence="6">
    <location>
        <begin position="231"/>
        <end position="250"/>
    </location>
</feature>
<feature type="transmembrane region" description="Helical" evidence="6">
    <location>
        <begin position="168"/>
        <end position="189"/>
    </location>
</feature>